<feature type="region of interest" description="Disordered" evidence="1">
    <location>
        <begin position="1"/>
        <end position="23"/>
    </location>
</feature>
<keyword evidence="3" id="KW-1185">Reference proteome</keyword>
<accession>A0A2G1QHQ5</accession>
<evidence type="ECO:0000313" key="3">
    <source>
        <dbReference type="Proteomes" id="UP000221168"/>
    </source>
</evidence>
<name>A0A2G1QHQ5_9HYPH</name>
<evidence type="ECO:0000256" key="1">
    <source>
        <dbReference type="SAM" id="MobiDB-lite"/>
    </source>
</evidence>
<evidence type="ECO:0000313" key="2">
    <source>
        <dbReference type="EMBL" id="PHP65056.1"/>
    </source>
</evidence>
<dbReference type="AlphaFoldDB" id="A0A2G1QHQ5"/>
<protein>
    <submittedName>
        <fullName evidence="2">Uncharacterized protein</fullName>
    </submittedName>
</protein>
<dbReference type="Proteomes" id="UP000221168">
    <property type="component" value="Unassembled WGS sequence"/>
</dbReference>
<dbReference type="RefSeq" id="WP_099308394.1">
    <property type="nucleotide sequence ID" value="NZ_PDVP01000019.1"/>
</dbReference>
<reference evidence="2 3" key="1">
    <citation type="submission" date="2017-10" db="EMBL/GenBank/DDBJ databases">
        <title>Sedimentibacterium mangrovi gen. nov., sp. nov., a novel member of family Phyllobacteriacea isolated from mangrove sediment.</title>
        <authorList>
            <person name="Liao H."/>
            <person name="Tian Y."/>
        </authorList>
    </citation>
    <scope>NUCLEOTIDE SEQUENCE [LARGE SCALE GENOMIC DNA]</scope>
    <source>
        <strain evidence="2 3">X9-2-2</strain>
    </source>
</reference>
<gene>
    <name evidence="2" type="ORF">CSC94_21250</name>
</gene>
<organism evidence="2 3">
    <name type="scientific">Zhengella mangrovi</name>
    <dbReference type="NCBI Taxonomy" id="1982044"/>
    <lineage>
        <taxon>Bacteria</taxon>
        <taxon>Pseudomonadati</taxon>
        <taxon>Pseudomonadota</taxon>
        <taxon>Alphaproteobacteria</taxon>
        <taxon>Hyphomicrobiales</taxon>
        <taxon>Notoacmeibacteraceae</taxon>
        <taxon>Zhengella</taxon>
    </lineage>
</organism>
<proteinExistence type="predicted"/>
<comment type="caution">
    <text evidence="2">The sequence shown here is derived from an EMBL/GenBank/DDBJ whole genome shotgun (WGS) entry which is preliminary data.</text>
</comment>
<sequence length="86" mass="9292">MAHHDHVSRPPEKPETVASPASVLSTARDAIASQRKAGRLRTRDLVGLLVSHGARAMRQSRPAVAIRLTVHDTRGGLAVRYSYKAG</sequence>
<dbReference type="OrthoDB" id="8116929at2"/>
<feature type="compositionally biased region" description="Basic and acidic residues" evidence="1">
    <location>
        <begin position="1"/>
        <end position="15"/>
    </location>
</feature>
<dbReference type="EMBL" id="PDVP01000019">
    <property type="protein sequence ID" value="PHP65056.1"/>
    <property type="molecule type" value="Genomic_DNA"/>
</dbReference>